<dbReference type="RefSeq" id="WP_074746534.1">
    <property type="nucleotide sequence ID" value="NZ_FNYS01000011.1"/>
</dbReference>
<sequence>MKFRALLLLVYFITISVWSQERVNYTELKFVPYVSRYFTSTTSILFSGIAVVYYENGKVKEETTYNQGVKKGPQREYYDNGKLKTEKNYEYGKFIEDKKYCTRFGKMMMIPIYEDSVLEGDYKEYDEAGVLKVKRQYKNGKVVSD</sequence>
<organism evidence="1 2">
    <name type="scientific">Myroides marinus</name>
    <dbReference type="NCBI Taxonomy" id="703342"/>
    <lineage>
        <taxon>Bacteria</taxon>
        <taxon>Pseudomonadati</taxon>
        <taxon>Bacteroidota</taxon>
        <taxon>Flavobacteriia</taxon>
        <taxon>Flavobacteriales</taxon>
        <taxon>Flavobacteriaceae</taxon>
        <taxon>Myroides</taxon>
    </lineage>
</organism>
<reference evidence="1 2" key="1">
    <citation type="submission" date="2016-10" db="EMBL/GenBank/DDBJ databases">
        <authorList>
            <person name="de Groot N.N."/>
        </authorList>
    </citation>
    <scope>NUCLEOTIDE SEQUENCE [LARGE SCALE GENOMIC DNA]</scope>
    <source>
        <strain evidence="1 2">DSM 23048</strain>
    </source>
</reference>
<dbReference type="Proteomes" id="UP000183077">
    <property type="component" value="Unassembled WGS sequence"/>
</dbReference>
<gene>
    <name evidence="1" type="ORF">SAMN04488018_11154</name>
</gene>
<protein>
    <submittedName>
        <fullName evidence="1">MORN repeat variant</fullName>
    </submittedName>
</protein>
<accession>A0A1H6W605</accession>
<dbReference type="InterPro" id="IPR011652">
    <property type="entry name" value="MORN_2"/>
</dbReference>
<dbReference type="GeneID" id="82257582"/>
<dbReference type="EMBL" id="FNYS01000011">
    <property type="protein sequence ID" value="SEJ07705.1"/>
    <property type="molecule type" value="Genomic_DNA"/>
</dbReference>
<name>A0A1H6W605_9FLAO</name>
<dbReference type="SUPFAM" id="SSF82185">
    <property type="entry name" value="Histone H3 K4-specific methyltransferase SET7/9 N-terminal domain"/>
    <property type="match status" value="1"/>
</dbReference>
<dbReference type="Gene3D" id="3.90.930.1">
    <property type="match status" value="1"/>
</dbReference>
<proteinExistence type="predicted"/>
<dbReference type="AlphaFoldDB" id="A0A1H6W605"/>
<dbReference type="Pfam" id="PF07661">
    <property type="entry name" value="MORN_2"/>
    <property type="match status" value="3"/>
</dbReference>
<evidence type="ECO:0000313" key="1">
    <source>
        <dbReference type="EMBL" id="SEJ07705.1"/>
    </source>
</evidence>
<evidence type="ECO:0000313" key="2">
    <source>
        <dbReference type="Proteomes" id="UP000183077"/>
    </source>
</evidence>